<evidence type="ECO:0000313" key="2">
    <source>
        <dbReference type="EMBL" id="ADV27024.1"/>
    </source>
</evidence>
<dbReference type="HOGENOM" id="CLU_014269_0_0_6"/>
<dbReference type="OrthoDB" id="6052886at2"/>
<dbReference type="STRING" id="743721.Psesu_1175"/>
<keyword evidence="3" id="KW-1185">Reference proteome</keyword>
<proteinExistence type="predicted"/>
<evidence type="ECO:0000313" key="3">
    <source>
        <dbReference type="Proteomes" id="UP000008632"/>
    </source>
</evidence>
<dbReference type="KEGG" id="psu:Psesu_1175"/>
<dbReference type="EMBL" id="CP002446">
    <property type="protein sequence ID" value="ADV27024.1"/>
    <property type="molecule type" value="Genomic_DNA"/>
</dbReference>
<evidence type="ECO:0000256" key="1">
    <source>
        <dbReference type="SAM" id="MobiDB-lite"/>
    </source>
</evidence>
<dbReference type="Proteomes" id="UP000008632">
    <property type="component" value="Chromosome"/>
</dbReference>
<organism evidence="2 3">
    <name type="scientific">Pseudoxanthomonas suwonensis (strain 11-1)</name>
    <dbReference type="NCBI Taxonomy" id="743721"/>
    <lineage>
        <taxon>Bacteria</taxon>
        <taxon>Pseudomonadati</taxon>
        <taxon>Pseudomonadota</taxon>
        <taxon>Gammaproteobacteria</taxon>
        <taxon>Lysobacterales</taxon>
        <taxon>Lysobacteraceae</taxon>
        <taxon>Pseudoxanthomonas</taxon>
    </lineage>
</organism>
<protein>
    <submittedName>
        <fullName evidence="2">Uncharacterized protein</fullName>
    </submittedName>
</protein>
<dbReference type="AlphaFoldDB" id="E6WS75"/>
<dbReference type="RefSeq" id="WP_013534853.1">
    <property type="nucleotide sequence ID" value="NC_014924.1"/>
</dbReference>
<gene>
    <name evidence="2" type="ordered locus">Psesu_1175</name>
</gene>
<feature type="region of interest" description="Disordered" evidence="1">
    <location>
        <begin position="18"/>
        <end position="39"/>
    </location>
</feature>
<name>E6WS75_PSEUU</name>
<sequence>MAENFWEQDEVIQPAPAQAMAGSAPGGNPWDDDPIIDEGPGLEIDIIGGTPVSTAAATSANDPVAGGFVRDLGMGLRSTIQGTGALIGAIGGDAFNHYLVPGDQPSYRDAAAGLADRLGLPTPETGRERVMGDIGEALTGTALTMGLGGALNAGRSAVAAPSVRTAAADLLTAQPKLQAVSTATGAGAAGVARETGAGEGAQLAAGLVGGLAPGVGSAGSAAALRGAVRGRSGEQMRRTIDDFAQVGATPSVGQASGNWFAQGMENLLAGGPTSAGVMNRFAERQADDIGAGLGEMAESLTRNASGERAGRAIERGVETFSRNANAVKRALYWDADRKIPQTTPVPLANTWQTVVDLTTPTQGAAATTAALVNPRIAQLRQTLEQDLAAGGGAISYEALKRIRTDIGEAISDYSLSPDTPTRELKRIYASLSRDMEAAAQAQGPEAVAAARRANNYTRAVADRLEQVQRVIDRNGGPERVFQAAMSGTKDGGTTLRAVMQSLPKDGQRAVTAAVIKRMGMPTPGQAGADAAEEFSASTFLTNWNRVSPEARRALFDRHGPGFTKQMDRIARVAQNLREGSRVYANPSGTANRAAAMTYGASLVGSLFTGGTTGLVAAGVGANALARWMTNPTVVKRLADTTVLPKGAIPGMIQSMRVAAERDGDQDLSEVAAVLQQLEQEESGAAQ</sequence>
<reference evidence="2 3" key="1">
    <citation type="submission" date="2011-01" db="EMBL/GenBank/DDBJ databases">
        <title>Complete sequence of Pseudoxanthomonas suwonensis 11-1.</title>
        <authorList>
            <consortium name="US DOE Joint Genome Institute"/>
            <person name="Lucas S."/>
            <person name="Copeland A."/>
            <person name="Lapidus A."/>
            <person name="Cheng J.-F."/>
            <person name="Goodwin L."/>
            <person name="Pitluck S."/>
            <person name="Teshima H."/>
            <person name="Detter J.C."/>
            <person name="Han C."/>
            <person name="Tapia R."/>
            <person name="Land M."/>
            <person name="Hauser L."/>
            <person name="Kyrpides N."/>
            <person name="Ivanova N."/>
            <person name="Ovchinnikova G."/>
            <person name="Siebers A.K."/>
            <person name="Allgaier M."/>
            <person name="Thelen M.P."/>
            <person name="Hugenholtz P."/>
            <person name="Gladden J."/>
            <person name="Woyke T."/>
        </authorList>
    </citation>
    <scope>NUCLEOTIDE SEQUENCE [LARGE SCALE GENOMIC DNA]</scope>
    <source>
        <strain evidence="3">11-1</strain>
    </source>
</reference>
<accession>E6WS75</accession>
<dbReference type="eggNOG" id="ENOG5032XH1">
    <property type="taxonomic scope" value="Bacteria"/>
</dbReference>